<feature type="domain" description="AIG1-type G" evidence="19">
    <location>
        <begin position="2"/>
        <end position="140"/>
    </location>
</feature>
<reference evidence="21" key="1">
    <citation type="journal article" date="2010" name="Nature">
        <title>The Amphimedon queenslandica genome and the evolution of animal complexity.</title>
        <authorList>
            <person name="Srivastava M."/>
            <person name="Simakov O."/>
            <person name="Chapman J."/>
            <person name="Fahey B."/>
            <person name="Gauthier M.E."/>
            <person name="Mitros T."/>
            <person name="Richards G.S."/>
            <person name="Conaco C."/>
            <person name="Dacre M."/>
            <person name="Hellsten U."/>
            <person name="Larroux C."/>
            <person name="Putnam N.H."/>
            <person name="Stanke M."/>
            <person name="Adamska M."/>
            <person name="Darling A."/>
            <person name="Degnan S.M."/>
            <person name="Oakley T.H."/>
            <person name="Plachetzki D.C."/>
            <person name="Zhai Y."/>
            <person name="Adamski M."/>
            <person name="Calcino A."/>
            <person name="Cummins S.F."/>
            <person name="Goodstein D.M."/>
            <person name="Harris C."/>
            <person name="Jackson D.J."/>
            <person name="Leys S.P."/>
            <person name="Shu S."/>
            <person name="Woodcroft B.J."/>
            <person name="Vervoort M."/>
            <person name="Kosik K.S."/>
            <person name="Manning G."/>
            <person name="Degnan B.M."/>
            <person name="Rokhsar D.S."/>
        </authorList>
    </citation>
    <scope>NUCLEOTIDE SEQUENCE [LARGE SCALE GENOMIC DNA]</scope>
</reference>
<dbReference type="GO" id="GO:0046872">
    <property type="term" value="F:metal ion binding"/>
    <property type="evidence" value="ECO:0007669"/>
    <property type="project" value="UniProtKB-KW"/>
</dbReference>
<evidence type="ECO:0000256" key="18">
    <source>
        <dbReference type="SAM" id="Coils"/>
    </source>
</evidence>
<dbReference type="Gene3D" id="3.40.50.300">
    <property type="entry name" value="P-loop containing nucleotide triphosphate hydrolases"/>
    <property type="match status" value="1"/>
</dbReference>
<dbReference type="InParanoid" id="A0A1X7UJS2"/>
<evidence type="ECO:0000256" key="9">
    <source>
        <dbReference type="ARBA" id="ARBA00022741"/>
    </source>
</evidence>
<evidence type="ECO:0000256" key="12">
    <source>
        <dbReference type="ARBA" id="ARBA00022842"/>
    </source>
</evidence>
<evidence type="ECO:0000256" key="7">
    <source>
        <dbReference type="ARBA" id="ARBA00022692"/>
    </source>
</evidence>
<keyword evidence="9" id="KW-0547">Nucleotide-binding</keyword>
<dbReference type="OrthoDB" id="2386367at2759"/>
<evidence type="ECO:0000256" key="3">
    <source>
        <dbReference type="ARBA" id="ARBA00008535"/>
    </source>
</evidence>
<feature type="coiled-coil region" evidence="18">
    <location>
        <begin position="360"/>
        <end position="394"/>
    </location>
</feature>
<dbReference type="KEGG" id="aqu:105313259"/>
<dbReference type="InterPro" id="IPR045058">
    <property type="entry name" value="GIMA/IAN/Toc"/>
</dbReference>
<evidence type="ECO:0000313" key="21">
    <source>
        <dbReference type="Proteomes" id="UP000007879"/>
    </source>
</evidence>
<organism evidence="20">
    <name type="scientific">Amphimedon queenslandica</name>
    <name type="common">Sponge</name>
    <dbReference type="NCBI Taxonomy" id="400682"/>
    <lineage>
        <taxon>Eukaryota</taxon>
        <taxon>Metazoa</taxon>
        <taxon>Porifera</taxon>
        <taxon>Demospongiae</taxon>
        <taxon>Heteroscleromorpha</taxon>
        <taxon>Haplosclerida</taxon>
        <taxon>Niphatidae</taxon>
        <taxon>Amphimedon</taxon>
    </lineage>
</organism>
<comment type="subcellular location">
    <subcellularLocation>
        <location evidence="2">Membrane</location>
        <topology evidence="2">Single-pass membrane protein</topology>
    </subcellularLocation>
    <subcellularLocation>
        <location evidence="17">Plastid</location>
        <location evidence="17">Chloroplast outer membrane</location>
    </subcellularLocation>
</comment>
<keyword evidence="4" id="KW-0813">Transport</keyword>
<evidence type="ECO:0000313" key="20">
    <source>
        <dbReference type="EnsemblMetazoa" id="Aqu2.1.27998_001"/>
    </source>
</evidence>
<dbReference type="Pfam" id="PF04548">
    <property type="entry name" value="AIG1"/>
    <property type="match status" value="1"/>
</dbReference>
<dbReference type="Proteomes" id="UP000007879">
    <property type="component" value="Unassembled WGS sequence"/>
</dbReference>
<keyword evidence="6" id="KW-0934">Plastid</keyword>
<keyword evidence="13" id="KW-0653">Protein transport</keyword>
<keyword evidence="21" id="KW-1185">Reference proteome</keyword>
<dbReference type="GO" id="GO:0015031">
    <property type="term" value="P:protein transport"/>
    <property type="evidence" value="ECO:0007669"/>
    <property type="project" value="UniProtKB-KW"/>
</dbReference>
<evidence type="ECO:0000256" key="16">
    <source>
        <dbReference type="ARBA" id="ARBA00023136"/>
    </source>
</evidence>
<name>A0A1X7UJS2_AMPQE</name>
<evidence type="ECO:0000256" key="6">
    <source>
        <dbReference type="ARBA" id="ARBA00022640"/>
    </source>
</evidence>
<comment type="similarity">
    <text evidence="3">Belongs to the TRAFAC class TrmE-Era-EngA-EngB-Septin-like GTPase superfamily. AIG1/Toc34/Toc159-like paraseptin GTPase family. IAN subfamily.</text>
</comment>
<evidence type="ECO:0000256" key="2">
    <source>
        <dbReference type="ARBA" id="ARBA00004167"/>
    </source>
</evidence>
<evidence type="ECO:0000256" key="5">
    <source>
        <dbReference type="ARBA" id="ARBA00022528"/>
    </source>
</evidence>
<keyword evidence="14" id="KW-1133">Transmembrane helix</keyword>
<evidence type="ECO:0000256" key="14">
    <source>
        <dbReference type="ARBA" id="ARBA00022989"/>
    </source>
</evidence>
<dbReference type="GO" id="GO:0016787">
    <property type="term" value="F:hydrolase activity"/>
    <property type="evidence" value="ECO:0007669"/>
    <property type="project" value="UniProtKB-KW"/>
</dbReference>
<keyword evidence="10" id="KW-0378">Hydrolase</keyword>
<gene>
    <name evidence="20" type="primary">105313259</name>
</gene>
<evidence type="ECO:0000259" key="19">
    <source>
        <dbReference type="Pfam" id="PF04548"/>
    </source>
</evidence>
<keyword evidence="18" id="KW-0175">Coiled coil</keyword>
<keyword evidence="16" id="KW-0472">Membrane</keyword>
<dbReference type="InterPro" id="IPR027417">
    <property type="entry name" value="P-loop_NTPase"/>
</dbReference>
<evidence type="ECO:0000256" key="13">
    <source>
        <dbReference type="ARBA" id="ARBA00022927"/>
    </source>
</evidence>
<keyword evidence="15" id="KW-0342">GTP-binding</keyword>
<protein>
    <recommendedName>
        <fullName evidence="19">AIG1-type G domain-containing protein</fullName>
    </recommendedName>
</protein>
<keyword evidence="5" id="KW-0150">Chloroplast</keyword>
<dbReference type="GO" id="GO:0005525">
    <property type="term" value="F:GTP binding"/>
    <property type="evidence" value="ECO:0007669"/>
    <property type="project" value="UniProtKB-KW"/>
</dbReference>
<evidence type="ECO:0000256" key="15">
    <source>
        <dbReference type="ARBA" id="ARBA00023134"/>
    </source>
</evidence>
<proteinExistence type="inferred from homology"/>
<dbReference type="PANTHER" id="PTHR10903:SF135">
    <property type="entry name" value="TRANSLOCASE OF CHLOROPLAST 120, CHLOROPLASTIC-RELATED"/>
    <property type="match status" value="1"/>
</dbReference>
<keyword evidence="8" id="KW-0479">Metal-binding</keyword>
<evidence type="ECO:0000256" key="1">
    <source>
        <dbReference type="ARBA" id="ARBA00001946"/>
    </source>
</evidence>
<dbReference type="AlphaFoldDB" id="A0A1X7UJS2"/>
<dbReference type="InterPro" id="IPR006703">
    <property type="entry name" value="G_AIG1"/>
</dbReference>
<keyword evidence="7" id="KW-0812">Transmembrane</keyword>
<evidence type="ECO:0000256" key="8">
    <source>
        <dbReference type="ARBA" id="ARBA00022723"/>
    </source>
</evidence>
<dbReference type="PANTHER" id="PTHR10903">
    <property type="entry name" value="GTPASE, IMAP FAMILY MEMBER-RELATED"/>
    <property type="match status" value="1"/>
</dbReference>
<dbReference type="GO" id="GO:0016020">
    <property type="term" value="C:membrane"/>
    <property type="evidence" value="ECO:0007669"/>
    <property type="project" value="UniProtKB-SubCell"/>
</dbReference>
<keyword evidence="11" id="KW-1002">Plastid outer membrane</keyword>
<accession>A0A1X7UJS2</accession>
<evidence type="ECO:0000256" key="4">
    <source>
        <dbReference type="ARBA" id="ARBA00022448"/>
    </source>
</evidence>
<evidence type="ECO:0000256" key="11">
    <source>
        <dbReference type="ARBA" id="ARBA00022805"/>
    </source>
</evidence>
<dbReference type="EnsemblMetazoa" id="Aqu2.1.27998_001">
    <property type="protein sequence ID" value="Aqu2.1.27998_001"/>
    <property type="gene ID" value="Aqu2.1.27998"/>
</dbReference>
<dbReference type="SUPFAM" id="SSF52540">
    <property type="entry name" value="P-loop containing nucleoside triphosphate hydrolases"/>
    <property type="match status" value="1"/>
</dbReference>
<evidence type="ECO:0000256" key="10">
    <source>
        <dbReference type="ARBA" id="ARBA00022801"/>
    </source>
</evidence>
<sequence length="450" mass="51930">MSVLLIGSTGMGKSSFGNFLIDPGEKHVFDNPTFSPGTDGRPKTQEVKSKNVQLKSGETEMRLDVIDTPGLNESAEKDLSHMIDIIKKLNDCEGVKACILVVKFNAKIDAQYKATIEYYSKLLPGLFERNVIIVLTEYATDERSEQQRKKKRIDVEQIKHDTIAELKKCSNQQIMYSPQLFMIDCLPVDDDELKTSLAIRSAILHYIFQLPPIKVKNVMVAKTDYIKQKDAEKYKELQGEIAGYSERLKEVNALSKNALDETRHKTREINEIESKICNLKKQLEDKDKEDKVVAEHQYINKESKELESITEAVDIKSPYEITSYMTWTNGRCEFKVLDQTPYTIKGTIEGEFMRGIYASVTAYTEKRIKYTGEIEELKKKIKTKNENLIECKKAWEKCRVEQKEYLEEIKLLEKYIAQRHVAAQKCRSDIMTIEEAAIKLEELQEERFDD</sequence>
<keyword evidence="12" id="KW-0460">Magnesium</keyword>
<evidence type="ECO:0000256" key="17">
    <source>
        <dbReference type="ARBA" id="ARBA00024013"/>
    </source>
</evidence>
<dbReference type="EnsemblMetazoa" id="XM_011406552.1">
    <property type="protein sequence ID" value="XP_011404854.1"/>
    <property type="gene ID" value="LOC105313259"/>
</dbReference>
<reference evidence="20" key="2">
    <citation type="submission" date="2017-05" db="UniProtKB">
        <authorList>
            <consortium name="EnsemblMetazoa"/>
        </authorList>
    </citation>
    <scope>IDENTIFICATION</scope>
</reference>
<comment type="cofactor">
    <cofactor evidence="1">
        <name>Mg(2+)</name>
        <dbReference type="ChEBI" id="CHEBI:18420"/>
    </cofactor>
</comment>